<dbReference type="GO" id="GO:0102210">
    <property type="term" value="F:rhamnogalacturonan endolyase activity"/>
    <property type="evidence" value="ECO:0007669"/>
    <property type="project" value="UniProtKB-EC"/>
</dbReference>
<evidence type="ECO:0000256" key="2">
    <source>
        <dbReference type="ARBA" id="ARBA00004613"/>
    </source>
</evidence>
<dbReference type="OrthoDB" id="2130367at2759"/>
<dbReference type="Gene3D" id="2.70.98.10">
    <property type="match status" value="1"/>
</dbReference>
<evidence type="ECO:0000256" key="8">
    <source>
        <dbReference type="ARBA" id="ARBA00023239"/>
    </source>
</evidence>
<dbReference type="InterPro" id="IPR051850">
    <property type="entry name" value="Polysacch_Lyase_4"/>
</dbReference>
<dbReference type="InterPro" id="IPR029413">
    <property type="entry name" value="RG-lyase_II"/>
</dbReference>
<evidence type="ECO:0000256" key="3">
    <source>
        <dbReference type="ARBA" id="ARBA00010418"/>
    </source>
</evidence>
<comment type="subcellular location">
    <subcellularLocation>
        <location evidence="2">Secreted</location>
    </subcellularLocation>
</comment>
<dbReference type="InterPro" id="IPR011013">
    <property type="entry name" value="Gal_mutarotase_sf_dom"/>
</dbReference>
<evidence type="ECO:0000256" key="6">
    <source>
        <dbReference type="ARBA" id="ARBA00022729"/>
    </source>
</evidence>
<dbReference type="GO" id="GO:0005576">
    <property type="term" value="C:extracellular region"/>
    <property type="evidence" value="ECO:0007669"/>
    <property type="project" value="UniProtKB-SubCell"/>
</dbReference>
<evidence type="ECO:0000256" key="1">
    <source>
        <dbReference type="ARBA" id="ARBA00001324"/>
    </source>
</evidence>
<comment type="catalytic activity">
    <reaction evidence="1">
        <text>Endotype eliminative cleavage of L-alpha-rhamnopyranosyl-(1-&gt;4)-alpha-D-galactopyranosyluronic acid bonds of rhamnogalacturonan I domains in ramified hairy regions of pectin leaving L-rhamnopyranose at the reducing end and 4-deoxy-4,5-unsaturated D-galactopyranosyluronic acid at the non-reducing end.</text>
        <dbReference type="EC" id="4.2.2.23"/>
    </reaction>
</comment>
<evidence type="ECO:0000259" key="12">
    <source>
        <dbReference type="Pfam" id="PF14683"/>
    </source>
</evidence>
<dbReference type="Pfam" id="PF14683">
    <property type="entry name" value="CBM-like"/>
    <property type="match status" value="1"/>
</dbReference>
<feature type="chain" id="PRO_5024938274" description="rhamnogalacturonan endolyase" evidence="11">
    <location>
        <begin position="24"/>
        <end position="669"/>
    </location>
</feature>
<evidence type="ECO:0000256" key="5">
    <source>
        <dbReference type="ARBA" id="ARBA00022525"/>
    </source>
</evidence>
<dbReference type="PANTHER" id="PTHR32018">
    <property type="entry name" value="RHAMNOGALACTURONATE LYASE FAMILY PROTEIN"/>
    <property type="match status" value="1"/>
</dbReference>
<feature type="signal peptide" evidence="11">
    <location>
        <begin position="1"/>
        <end position="23"/>
    </location>
</feature>
<dbReference type="InterPro" id="IPR029411">
    <property type="entry name" value="RG-lyase_III"/>
</dbReference>
<dbReference type="InterPro" id="IPR014718">
    <property type="entry name" value="GH-type_carb-bd"/>
</dbReference>
<dbReference type="EC" id="4.2.2.23" evidence="4"/>
<gene>
    <name evidence="14" type="primary">RglC-1</name>
    <name evidence="14" type="ORF">CSHISOI_11137</name>
</gene>
<dbReference type="GO" id="GO:0000272">
    <property type="term" value="P:polysaccharide catabolic process"/>
    <property type="evidence" value="ECO:0007669"/>
    <property type="project" value="UniProtKB-KW"/>
</dbReference>
<accession>A0A5Q4BBL9</accession>
<evidence type="ECO:0000256" key="7">
    <source>
        <dbReference type="ARBA" id="ARBA00023180"/>
    </source>
</evidence>
<feature type="non-terminal residue" evidence="14">
    <location>
        <position position="669"/>
    </location>
</feature>
<dbReference type="Gene3D" id="2.60.120.260">
    <property type="entry name" value="Galactose-binding domain-like"/>
    <property type="match status" value="1"/>
</dbReference>
<dbReference type="InterPro" id="IPR013784">
    <property type="entry name" value="Carb-bd-like_fold"/>
</dbReference>
<keyword evidence="10" id="KW-0624">Polysaccharide degradation</keyword>
<comment type="caution">
    <text evidence="14">The sequence shown here is derived from an EMBL/GenBank/DDBJ whole genome shotgun (WGS) entry which is preliminary data.</text>
</comment>
<dbReference type="SUPFAM" id="SSF49785">
    <property type="entry name" value="Galactose-binding domain-like"/>
    <property type="match status" value="1"/>
</dbReference>
<keyword evidence="15" id="KW-1185">Reference proteome</keyword>
<feature type="domain" description="Rhamnogalacturonan lyase" evidence="13">
    <location>
        <begin position="362"/>
        <end position="433"/>
    </location>
</feature>
<evidence type="ECO:0000313" key="15">
    <source>
        <dbReference type="Proteomes" id="UP000326340"/>
    </source>
</evidence>
<dbReference type="Gene3D" id="2.60.40.1120">
    <property type="entry name" value="Carboxypeptidase-like, regulatory domain"/>
    <property type="match status" value="1"/>
</dbReference>
<keyword evidence="6 11" id="KW-0732">Signal</keyword>
<keyword evidence="5" id="KW-0964">Secreted</keyword>
<keyword evidence="8 14" id="KW-0456">Lyase</keyword>
<organism evidence="14 15">
    <name type="scientific">Colletotrichum shisoi</name>
    <dbReference type="NCBI Taxonomy" id="2078593"/>
    <lineage>
        <taxon>Eukaryota</taxon>
        <taxon>Fungi</taxon>
        <taxon>Dikarya</taxon>
        <taxon>Ascomycota</taxon>
        <taxon>Pezizomycotina</taxon>
        <taxon>Sordariomycetes</taxon>
        <taxon>Hypocreomycetidae</taxon>
        <taxon>Glomerellales</taxon>
        <taxon>Glomerellaceae</taxon>
        <taxon>Colletotrichum</taxon>
        <taxon>Colletotrichum destructivum species complex</taxon>
    </lineage>
</organism>
<dbReference type="GO" id="GO:0030246">
    <property type="term" value="F:carbohydrate binding"/>
    <property type="evidence" value="ECO:0007669"/>
    <property type="project" value="InterPro"/>
</dbReference>
<keyword evidence="9" id="KW-0119">Carbohydrate metabolism</keyword>
<dbReference type="CDD" id="cd10320">
    <property type="entry name" value="RGL4_N"/>
    <property type="match status" value="1"/>
</dbReference>
<comment type="similarity">
    <text evidence="3">Belongs to the polysaccharide lyase 4 family.</text>
</comment>
<dbReference type="EMBL" id="PUHP01002545">
    <property type="protein sequence ID" value="TQN64295.1"/>
    <property type="molecule type" value="Genomic_DNA"/>
</dbReference>
<dbReference type="SUPFAM" id="SSF49452">
    <property type="entry name" value="Starch-binding domain-like"/>
    <property type="match status" value="1"/>
</dbReference>
<evidence type="ECO:0000256" key="10">
    <source>
        <dbReference type="ARBA" id="ARBA00023326"/>
    </source>
</evidence>
<dbReference type="InterPro" id="IPR008979">
    <property type="entry name" value="Galactose-bd-like_sf"/>
</dbReference>
<dbReference type="Pfam" id="PF14686">
    <property type="entry name" value="fn3_3"/>
    <property type="match status" value="1"/>
</dbReference>
<dbReference type="AlphaFoldDB" id="A0A5Q4BBL9"/>
<protein>
    <recommendedName>
        <fullName evidence="4">rhamnogalacturonan endolyase</fullName>
        <ecNumber evidence="4">4.2.2.23</ecNumber>
    </recommendedName>
</protein>
<evidence type="ECO:0000313" key="14">
    <source>
        <dbReference type="EMBL" id="TQN64295.1"/>
    </source>
</evidence>
<evidence type="ECO:0000256" key="4">
    <source>
        <dbReference type="ARBA" id="ARBA00012437"/>
    </source>
</evidence>
<name>A0A5Q4BBL9_9PEZI</name>
<dbReference type="PANTHER" id="PTHR32018:SF9">
    <property type="entry name" value="RHAMNOGALACTURONATE LYASE B"/>
    <property type="match status" value="1"/>
</dbReference>
<keyword evidence="7" id="KW-0325">Glycoprotein</keyword>
<evidence type="ECO:0000259" key="13">
    <source>
        <dbReference type="Pfam" id="PF14686"/>
    </source>
</evidence>
<reference evidence="14 15" key="1">
    <citation type="journal article" date="2019" name="Sci. Rep.">
        <title>Colletotrichum shisoi sp. nov., an anthracnose pathogen of Perilla frutescens in Japan: molecular phylogenetic, morphological and genomic evidence.</title>
        <authorList>
            <person name="Gan P."/>
            <person name="Tsushima A."/>
            <person name="Hiroyama R."/>
            <person name="Narusaka M."/>
            <person name="Takano Y."/>
            <person name="Narusaka Y."/>
            <person name="Kawaradani M."/>
            <person name="Damm U."/>
            <person name="Shirasu K."/>
        </authorList>
    </citation>
    <scope>NUCLEOTIDE SEQUENCE [LARGE SCALE GENOMIC DNA]</scope>
    <source>
        <strain evidence="14 15">PG-2018a</strain>
    </source>
</reference>
<sequence>MKAIGGVSLTLAATLLFCHAVTARLTTGENGTHFTLANDRLSVALAKSNGHIVHVALDGQDLLGPLSGNAGKGPYLDCSCIPSGFWTPGGTAELQLVNGTDPSGVPYAGLIMSDRFAQTNQTLSQYFFLRGEETGLHAFSRLTYFNATLPLLRSLGELRTLFRPNTPLWTHFSTSEGNFGPLPLADTFTRALTVQDATSYVGGSTNDPYAQQYSDYFTKYSLSEPWRDHDVHGQFADGSTSADGSTFGAWLVHNTRETYYGGPLHSDLVVDGIVYNYMVSGHHGAPMPNITHGFDRTFGPQFYYFNKGTPGASVAELRADAARHADPEWNADFYDSISQYVPNYVPSTRRTSFEGTVELPIGAKRPIIVLSENKQDFQLNVFDTASLQYWAEIGGCGKFKIPRVVEGKYRVTVYADGVFGRFIQDDVEISRTASGQAPWAFKWDEESAGQEVWRIGVPDKSAGEYRHGYAPDVSKPLRPEQYRIYWGKYDFQRDFPDGVRFDVGRSQEAQDLNYIHWSFVPAKGNHLRQENYYTNVNNWTIVFDLDKDQLGQGKKTATFTVQIAGTKTANGNSKWTVTDHPYSDLPWTVNFNGLYESTWRIPYWRSGSCGVRSAVACQNIENKFTFSSSMLKEGQNELTLSLPFNASSVETALLPDALYVQYDALRLEL</sequence>
<dbReference type="SUPFAM" id="SSF74650">
    <property type="entry name" value="Galactose mutarotase-like"/>
    <property type="match status" value="1"/>
</dbReference>
<proteinExistence type="inferred from homology"/>
<evidence type="ECO:0000256" key="11">
    <source>
        <dbReference type="SAM" id="SignalP"/>
    </source>
</evidence>
<feature type="domain" description="Rhamnogalacturonan lyase" evidence="12">
    <location>
        <begin position="452"/>
        <end position="667"/>
    </location>
</feature>
<evidence type="ECO:0000256" key="9">
    <source>
        <dbReference type="ARBA" id="ARBA00023277"/>
    </source>
</evidence>
<dbReference type="Proteomes" id="UP000326340">
    <property type="component" value="Unassembled WGS sequence"/>
</dbReference>
<dbReference type="CDD" id="cd10316">
    <property type="entry name" value="RGL4_M"/>
    <property type="match status" value="1"/>
</dbReference>